<feature type="transmembrane region" description="Helical" evidence="1">
    <location>
        <begin position="48"/>
        <end position="80"/>
    </location>
</feature>
<keyword evidence="1 2" id="KW-0812">Transmembrane</keyword>
<evidence type="ECO:0000256" key="1">
    <source>
        <dbReference type="SAM" id="Phobius"/>
    </source>
</evidence>
<dbReference type="EMBL" id="CAXDID020000008">
    <property type="protein sequence ID" value="CAL5977642.1"/>
    <property type="molecule type" value="Genomic_DNA"/>
</dbReference>
<name>A0AA86NFY9_9EUKA</name>
<dbReference type="AlphaFoldDB" id="A0AA86NFY9"/>
<protein>
    <submittedName>
        <fullName evidence="2">Transmembrane domain-containing protein</fullName>
    </submittedName>
    <submittedName>
        <fullName evidence="3">Transmembrane_domain-containing protein</fullName>
    </submittedName>
</protein>
<evidence type="ECO:0000313" key="3">
    <source>
        <dbReference type="EMBL" id="CAL5977642.1"/>
    </source>
</evidence>
<sequence>MSNVAGFVIGAILAIYFVGTAAFGIYIQSQSKKENRDMFGEYPITQIVFHYLISLFLVLACFVNSVFGAFLGIGLALWVIKNLVGLCCVNEHKAFNNLRSASETEAFLNNIRSKVPVAQFTCKCSHTDTDTTKNSDGSESTTTNTVVTYTETRYVQILGVIDQTPALYVVGSSPLIYLNLKEQINWLGNSLAIINHMCAVMYEQNKFRDYDCDVTFSAHVPGLTSQNYLKRGEYPSWINQGLLWASSLLQFDVLYICLLRSRIPKTQLPVVKSCSIDPTFQINQPPQRLTIDQIQLPSFEQMCPAEINSIQLPPILEENTQPLLTDIKPPYFDNFDSISVPKYDAYSGDGLVQAEQQYTVEHGAVI</sequence>
<reference evidence="3 4" key="2">
    <citation type="submission" date="2024-07" db="EMBL/GenBank/DDBJ databases">
        <authorList>
            <person name="Akdeniz Z."/>
        </authorList>
    </citation>
    <scope>NUCLEOTIDE SEQUENCE [LARGE SCALE GENOMIC DNA]</scope>
</reference>
<evidence type="ECO:0000313" key="4">
    <source>
        <dbReference type="Proteomes" id="UP001642409"/>
    </source>
</evidence>
<dbReference type="EMBL" id="CATOUU010000171">
    <property type="protein sequence ID" value="CAI9919192.1"/>
    <property type="molecule type" value="Genomic_DNA"/>
</dbReference>
<keyword evidence="1" id="KW-0472">Membrane</keyword>
<keyword evidence="4" id="KW-1185">Reference proteome</keyword>
<dbReference type="Proteomes" id="UP001642409">
    <property type="component" value="Unassembled WGS sequence"/>
</dbReference>
<feature type="transmembrane region" description="Helical" evidence="1">
    <location>
        <begin position="6"/>
        <end position="27"/>
    </location>
</feature>
<organism evidence="2">
    <name type="scientific">Hexamita inflata</name>
    <dbReference type="NCBI Taxonomy" id="28002"/>
    <lineage>
        <taxon>Eukaryota</taxon>
        <taxon>Metamonada</taxon>
        <taxon>Diplomonadida</taxon>
        <taxon>Hexamitidae</taxon>
        <taxon>Hexamitinae</taxon>
        <taxon>Hexamita</taxon>
    </lineage>
</organism>
<keyword evidence="1" id="KW-1133">Transmembrane helix</keyword>
<accession>A0AA86NFY9</accession>
<evidence type="ECO:0000313" key="2">
    <source>
        <dbReference type="EMBL" id="CAI9919192.1"/>
    </source>
</evidence>
<proteinExistence type="predicted"/>
<gene>
    <name evidence="3" type="ORF">HINF_LOCUS4401</name>
    <name evidence="2" type="ORF">HINF_LOCUS6837</name>
</gene>
<comment type="caution">
    <text evidence="2">The sequence shown here is derived from an EMBL/GenBank/DDBJ whole genome shotgun (WGS) entry which is preliminary data.</text>
</comment>
<reference evidence="2" key="1">
    <citation type="submission" date="2023-06" db="EMBL/GenBank/DDBJ databases">
        <authorList>
            <person name="Kurt Z."/>
        </authorList>
    </citation>
    <scope>NUCLEOTIDE SEQUENCE</scope>
</reference>